<reference evidence="1" key="1">
    <citation type="submission" date="2020-04" db="EMBL/GenBank/DDBJ databases">
        <authorList>
            <person name="Alioto T."/>
            <person name="Alioto T."/>
            <person name="Gomez Garrido J."/>
        </authorList>
    </citation>
    <scope>NUCLEOTIDE SEQUENCE</scope>
    <source>
        <strain evidence="1">A484AB</strain>
    </source>
</reference>
<accession>A0A7D9EC91</accession>
<organism evidence="1 2">
    <name type="scientific">Paramuricea clavata</name>
    <name type="common">Red gorgonian</name>
    <name type="synonym">Violescent sea-whip</name>
    <dbReference type="NCBI Taxonomy" id="317549"/>
    <lineage>
        <taxon>Eukaryota</taxon>
        <taxon>Metazoa</taxon>
        <taxon>Cnidaria</taxon>
        <taxon>Anthozoa</taxon>
        <taxon>Octocorallia</taxon>
        <taxon>Malacalcyonacea</taxon>
        <taxon>Plexauridae</taxon>
        <taxon>Paramuricea</taxon>
    </lineage>
</organism>
<proteinExistence type="predicted"/>
<dbReference type="AlphaFoldDB" id="A0A7D9EC91"/>
<dbReference type="InterPro" id="IPR049756">
    <property type="entry name" value="PlcA-like_dom"/>
</dbReference>
<sequence>MGHGITIFLVAFLFVLMGSVLSAPKEQMSSWAGDEHELIGNKINYPSKPGIYTRLILPNGIQLSFGQMLALAGDFFALTNASIIAVHGKEEAARNPRVGEYPYKPNVVGVKIENKKKRPKEANKFGKEKRYNELMIEKVPYEVFKTGTVKVTPGERERFMAAYNTLAGVPRNTIQEQVTTLIRMIGEDLIVREYHNGTLHTNIEYANATNGRYLILASINFDHFQPQAPKAYVVGHQLAMEKAREAAKEKDPDMKRKMLNESLSLDAFACHFLTDSFASGHMSHIFFHMPASTVNLKEYFLAVS</sequence>
<evidence type="ECO:0000313" key="1">
    <source>
        <dbReference type="EMBL" id="CAB4004803.1"/>
    </source>
</evidence>
<name>A0A7D9EC91_PARCT</name>
<comment type="caution">
    <text evidence="1">The sequence shown here is derived from an EMBL/GenBank/DDBJ whole genome shotgun (WGS) entry which is preliminary data.</text>
</comment>
<dbReference type="CDD" id="cd22893">
    <property type="entry name" value="PlcA-like"/>
    <property type="match status" value="1"/>
</dbReference>
<dbReference type="Proteomes" id="UP001152795">
    <property type="component" value="Unassembled WGS sequence"/>
</dbReference>
<keyword evidence="2" id="KW-1185">Reference proteome</keyword>
<protein>
    <submittedName>
        <fullName evidence="1">Uncharacterized protein</fullName>
    </submittedName>
</protein>
<dbReference type="EMBL" id="CACRXK020005003">
    <property type="protein sequence ID" value="CAB4004803.1"/>
    <property type="molecule type" value="Genomic_DNA"/>
</dbReference>
<feature type="non-terminal residue" evidence="1">
    <location>
        <position position="304"/>
    </location>
</feature>
<evidence type="ECO:0000313" key="2">
    <source>
        <dbReference type="Proteomes" id="UP001152795"/>
    </source>
</evidence>
<dbReference type="OrthoDB" id="4330301at2759"/>
<gene>
    <name evidence="1" type="ORF">PACLA_8A032281</name>
</gene>